<feature type="domain" description="AAA" evidence="1">
    <location>
        <begin position="19"/>
        <end position="147"/>
    </location>
</feature>
<protein>
    <submittedName>
        <fullName evidence="3">ATP-binding protein</fullName>
    </submittedName>
</protein>
<reference evidence="4" key="1">
    <citation type="submission" date="2019-09" db="EMBL/GenBank/DDBJ databases">
        <title>Distinct polysaccharide growth profiles of human intestinal Prevotella copri isolates.</title>
        <authorList>
            <person name="Fehlner-Peach H."/>
            <person name="Magnabosco C."/>
            <person name="Raghavan V."/>
            <person name="Scher J.U."/>
            <person name="Tett A."/>
            <person name="Cox L.M."/>
            <person name="Gottsegen C."/>
            <person name="Watters A."/>
            <person name="Wiltshire- Gordon J.D."/>
            <person name="Segata N."/>
            <person name="Bonneau R."/>
            <person name="Littman D.R."/>
        </authorList>
    </citation>
    <scope>NUCLEOTIDE SEQUENCE [LARGE SCALE GENOMIC DNA]</scope>
    <source>
        <strain evidence="4">iAP146</strain>
    </source>
</reference>
<dbReference type="PANTHER" id="PTHR33295:SF8">
    <property type="entry name" value="AAA+ ATPASE DOMAIN-CONTAINING PROTEIN"/>
    <property type="match status" value="1"/>
</dbReference>
<name>A0AAW9TIA2_9BACT</name>
<evidence type="ECO:0000259" key="1">
    <source>
        <dbReference type="Pfam" id="PF13173"/>
    </source>
</evidence>
<organism evidence="3 4">
    <name type="scientific">Segatella copri</name>
    <dbReference type="NCBI Taxonomy" id="165179"/>
    <lineage>
        <taxon>Bacteria</taxon>
        <taxon>Pseudomonadati</taxon>
        <taxon>Bacteroidota</taxon>
        <taxon>Bacteroidia</taxon>
        <taxon>Bacteroidales</taxon>
        <taxon>Prevotellaceae</taxon>
        <taxon>Segatella</taxon>
    </lineage>
</organism>
<evidence type="ECO:0000259" key="2">
    <source>
        <dbReference type="Pfam" id="PF13635"/>
    </source>
</evidence>
<dbReference type="Pfam" id="PF13635">
    <property type="entry name" value="DUF4143"/>
    <property type="match status" value="1"/>
</dbReference>
<sequence length="404" mass="47846">MVKELSFIRRNVEFEPHSCYVLVGLRRAGKSYMLYQRIHDLLQQGHSIEEILYFNFEDDRLADIQLSDLDLIKQAYEELFAHKPIFMLDEIQLVDGWEKFARRLADHKYLVYITGSNAKMLSKEISTTLDGRYIVQNVFPFSFMEFLQSKNIQLEKQWEYLDNAPIKRTFNEYFHFGGLPELVIREESFKRQWLGNLYNKIYFGDLISRYNIRNTTGLKVLVRKLAESIKQPQSYNRLANIVSTVAGKVKQETIVDYLEYIKETCMIFSIENIEAKLQDKISNKKYYFIDNGILNLFLLDPETSLLENMVAIYLYETYGEDLYYYNDNIEVDFCLFEHGKAIQVSYSIQDDKTYERETKALLAYAKRFDCKELFIITMDEEKEINLDGNIIQIIPLWKMLLKGV</sequence>
<comment type="caution">
    <text evidence="3">The sequence shown here is derived from an EMBL/GenBank/DDBJ whole genome shotgun (WGS) entry which is preliminary data.</text>
</comment>
<gene>
    <name evidence="3" type="ORF">F7D90_13385</name>
</gene>
<evidence type="ECO:0000313" key="3">
    <source>
        <dbReference type="EMBL" id="MQN32913.1"/>
    </source>
</evidence>
<dbReference type="RefSeq" id="WP_153086218.1">
    <property type="nucleotide sequence ID" value="NZ_VZAM01000060.1"/>
</dbReference>
<dbReference type="Proteomes" id="UP000420707">
    <property type="component" value="Unassembled WGS sequence"/>
</dbReference>
<accession>A0AAW9TIA2</accession>
<keyword evidence="3" id="KW-0067">ATP-binding</keyword>
<dbReference type="GO" id="GO:0005524">
    <property type="term" value="F:ATP binding"/>
    <property type="evidence" value="ECO:0007669"/>
    <property type="project" value="UniProtKB-KW"/>
</dbReference>
<keyword evidence="3" id="KW-0547">Nucleotide-binding</keyword>
<feature type="domain" description="DUF4143" evidence="2">
    <location>
        <begin position="208"/>
        <end position="343"/>
    </location>
</feature>
<dbReference type="InterPro" id="IPR025420">
    <property type="entry name" value="DUF4143"/>
</dbReference>
<dbReference type="AlphaFoldDB" id="A0AAW9TIA2"/>
<dbReference type="InterPro" id="IPR027417">
    <property type="entry name" value="P-loop_NTPase"/>
</dbReference>
<dbReference type="InterPro" id="IPR041682">
    <property type="entry name" value="AAA_14"/>
</dbReference>
<dbReference type="PANTHER" id="PTHR33295">
    <property type="entry name" value="ATPASE"/>
    <property type="match status" value="1"/>
</dbReference>
<dbReference type="Pfam" id="PF13173">
    <property type="entry name" value="AAA_14"/>
    <property type="match status" value="1"/>
</dbReference>
<dbReference type="SUPFAM" id="SSF52540">
    <property type="entry name" value="P-loop containing nucleoside triphosphate hydrolases"/>
    <property type="match status" value="1"/>
</dbReference>
<evidence type="ECO:0000313" key="4">
    <source>
        <dbReference type="Proteomes" id="UP000420707"/>
    </source>
</evidence>
<proteinExistence type="predicted"/>
<dbReference type="EMBL" id="VZCR01000088">
    <property type="protein sequence ID" value="MQN32913.1"/>
    <property type="molecule type" value="Genomic_DNA"/>
</dbReference>